<accession>A0ABP7MGU6</accession>
<dbReference type="SUPFAM" id="SSF46785">
    <property type="entry name" value="Winged helix' DNA-binding domain"/>
    <property type="match status" value="1"/>
</dbReference>
<sequence>MTFVNWVENMDLVIQESLQSSLIFKDISAQYRAHLTNGMRRRKLKAGKHLFHEGEEADYFYQLTSGVINLYRLSPEGDEKVFQQVRNGDTIAESAMFMKPNVYPVSARAEQDCELLIFSRLALLDLCKDNPDYAMQLLSAMSTRLHQTVNRIDQLTLKNAGQRLVAYLLEQHQLQHSEWLTLPVSHSILAGQLNIAPETLSRLFQRLRQAEAISGKRQTVVLLDIKKMCDLVNLPLITSGNLMMDQSGVQNTSMAGCCNLAPKWL</sequence>
<evidence type="ECO:0000256" key="2">
    <source>
        <dbReference type="ARBA" id="ARBA00023125"/>
    </source>
</evidence>
<keyword evidence="2" id="KW-0238">DNA-binding</keyword>
<evidence type="ECO:0000256" key="3">
    <source>
        <dbReference type="ARBA" id="ARBA00023163"/>
    </source>
</evidence>
<proteinExistence type="predicted"/>
<evidence type="ECO:0000313" key="7">
    <source>
        <dbReference type="Proteomes" id="UP001501565"/>
    </source>
</evidence>
<keyword evidence="3" id="KW-0804">Transcription</keyword>
<dbReference type="Pfam" id="PF13545">
    <property type="entry name" value="HTH_Crp_2"/>
    <property type="match status" value="1"/>
</dbReference>
<dbReference type="PANTHER" id="PTHR24567:SF74">
    <property type="entry name" value="HTH-TYPE TRANSCRIPTIONAL REGULATOR ARCR"/>
    <property type="match status" value="1"/>
</dbReference>
<reference evidence="7" key="1">
    <citation type="journal article" date="2019" name="Int. J. Syst. Evol. Microbiol.">
        <title>The Global Catalogue of Microorganisms (GCM) 10K type strain sequencing project: providing services to taxonomists for standard genome sequencing and annotation.</title>
        <authorList>
            <consortium name="The Broad Institute Genomics Platform"/>
            <consortium name="The Broad Institute Genome Sequencing Center for Infectious Disease"/>
            <person name="Wu L."/>
            <person name="Ma J."/>
        </authorList>
    </citation>
    <scope>NUCLEOTIDE SEQUENCE [LARGE SCALE GENOMIC DNA]</scope>
    <source>
        <strain evidence="7">JCM 17551</strain>
    </source>
</reference>
<dbReference type="Pfam" id="PF00027">
    <property type="entry name" value="cNMP_binding"/>
    <property type="match status" value="1"/>
</dbReference>
<name>A0ABP7MGU6_9GAMM</name>
<dbReference type="InterPro" id="IPR000595">
    <property type="entry name" value="cNMP-bd_dom"/>
</dbReference>
<protein>
    <submittedName>
        <fullName evidence="6">Transcriptional regulator Dnr</fullName>
    </submittedName>
</protein>
<dbReference type="SUPFAM" id="SSF51206">
    <property type="entry name" value="cAMP-binding domain-like"/>
    <property type="match status" value="1"/>
</dbReference>
<dbReference type="Gene3D" id="1.10.10.10">
    <property type="entry name" value="Winged helix-like DNA-binding domain superfamily/Winged helix DNA-binding domain"/>
    <property type="match status" value="1"/>
</dbReference>
<dbReference type="InterPro" id="IPR036390">
    <property type="entry name" value="WH_DNA-bd_sf"/>
</dbReference>
<dbReference type="InterPro" id="IPR018490">
    <property type="entry name" value="cNMP-bd_dom_sf"/>
</dbReference>
<keyword evidence="7" id="KW-1185">Reference proteome</keyword>
<dbReference type="Gene3D" id="2.60.120.10">
    <property type="entry name" value="Jelly Rolls"/>
    <property type="match status" value="1"/>
</dbReference>
<dbReference type="PANTHER" id="PTHR24567">
    <property type="entry name" value="CRP FAMILY TRANSCRIPTIONAL REGULATORY PROTEIN"/>
    <property type="match status" value="1"/>
</dbReference>
<feature type="domain" description="Cyclic nucleotide-binding" evidence="4">
    <location>
        <begin position="23"/>
        <end position="144"/>
    </location>
</feature>
<dbReference type="InterPro" id="IPR012318">
    <property type="entry name" value="HTH_CRP"/>
</dbReference>
<evidence type="ECO:0000313" key="6">
    <source>
        <dbReference type="EMBL" id="GAA3922805.1"/>
    </source>
</evidence>
<dbReference type="InterPro" id="IPR050397">
    <property type="entry name" value="Env_Response_Regulators"/>
</dbReference>
<dbReference type="SMART" id="SM00100">
    <property type="entry name" value="cNMP"/>
    <property type="match status" value="1"/>
</dbReference>
<feature type="domain" description="HTH crp-type" evidence="5">
    <location>
        <begin position="158"/>
        <end position="226"/>
    </location>
</feature>
<evidence type="ECO:0000256" key="1">
    <source>
        <dbReference type="ARBA" id="ARBA00023015"/>
    </source>
</evidence>
<dbReference type="InterPro" id="IPR036388">
    <property type="entry name" value="WH-like_DNA-bd_sf"/>
</dbReference>
<dbReference type="InterPro" id="IPR014710">
    <property type="entry name" value="RmlC-like_jellyroll"/>
</dbReference>
<dbReference type="SMART" id="SM00419">
    <property type="entry name" value="HTH_CRP"/>
    <property type="match status" value="1"/>
</dbReference>
<gene>
    <name evidence="6" type="primary">dnr</name>
    <name evidence="6" type="ORF">GCM10022277_18420</name>
</gene>
<dbReference type="Proteomes" id="UP001501565">
    <property type="component" value="Unassembled WGS sequence"/>
</dbReference>
<dbReference type="CDD" id="cd00038">
    <property type="entry name" value="CAP_ED"/>
    <property type="match status" value="1"/>
</dbReference>
<dbReference type="EMBL" id="BAABBN010000006">
    <property type="protein sequence ID" value="GAA3922805.1"/>
    <property type="molecule type" value="Genomic_DNA"/>
</dbReference>
<organism evidence="6 7">
    <name type="scientific">Litoribacillus peritrichatus</name>
    <dbReference type="NCBI Taxonomy" id="718191"/>
    <lineage>
        <taxon>Bacteria</taxon>
        <taxon>Pseudomonadati</taxon>
        <taxon>Pseudomonadota</taxon>
        <taxon>Gammaproteobacteria</taxon>
        <taxon>Oceanospirillales</taxon>
        <taxon>Oceanospirillaceae</taxon>
        <taxon>Litoribacillus</taxon>
    </lineage>
</organism>
<keyword evidence="1" id="KW-0805">Transcription regulation</keyword>
<dbReference type="PROSITE" id="PS50042">
    <property type="entry name" value="CNMP_BINDING_3"/>
    <property type="match status" value="1"/>
</dbReference>
<evidence type="ECO:0000259" key="4">
    <source>
        <dbReference type="PROSITE" id="PS50042"/>
    </source>
</evidence>
<dbReference type="PROSITE" id="PS51063">
    <property type="entry name" value="HTH_CRP_2"/>
    <property type="match status" value="1"/>
</dbReference>
<comment type="caution">
    <text evidence="6">The sequence shown here is derived from an EMBL/GenBank/DDBJ whole genome shotgun (WGS) entry which is preliminary data.</text>
</comment>
<evidence type="ECO:0000259" key="5">
    <source>
        <dbReference type="PROSITE" id="PS51063"/>
    </source>
</evidence>